<evidence type="ECO:0000259" key="1">
    <source>
        <dbReference type="Pfam" id="PF13676"/>
    </source>
</evidence>
<dbReference type="KEGG" id="marq:MARGE09_P3059"/>
<dbReference type="SUPFAM" id="SSF52200">
    <property type="entry name" value="Toll/Interleukin receptor TIR domain"/>
    <property type="match status" value="1"/>
</dbReference>
<accession>A0AAN1WJM8</accession>
<dbReference type="EMBL" id="AP023086">
    <property type="protein sequence ID" value="BCD98858.1"/>
    <property type="molecule type" value="Genomic_DNA"/>
</dbReference>
<evidence type="ECO:0000313" key="3">
    <source>
        <dbReference type="Proteomes" id="UP001320119"/>
    </source>
</evidence>
<organism evidence="2 3">
    <name type="scientific">Marinagarivorans cellulosilyticus</name>
    <dbReference type="NCBI Taxonomy" id="2721545"/>
    <lineage>
        <taxon>Bacteria</taxon>
        <taxon>Pseudomonadati</taxon>
        <taxon>Pseudomonadota</taxon>
        <taxon>Gammaproteobacteria</taxon>
        <taxon>Cellvibrionales</taxon>
        <taxon>Cellvibrionaceae</taxon>
        <taxon>Marinagarivorans</taxon>
    </lineage>
</organism>
<gene>
    <name evidence="2" type="ORF">MARGE09_P3059</name>
</gene>
<dbReference type="GO" id="GO:0007165">
    <property type="term" value="P:signal transduction"/>
    <property type="evidence" value="ECO:0007669"/>
    <property type="project" value="InterPro"/>
</dbReference>
<protein>
    <recommendedName>
        <fullName evidence="1">TIR domain-containing protein</fullName>
    </recommendedName>
</protein>
<dbReference type="RefSeq" id="WP_236983492.1">
    <property type="nucleotide sequence ID" value="NZ_AP023086.1"/>
</dbReference>
<dbReference type="Pfam" id="PF13676">
    <property type="entry name" value="TIR_2"/>
    <property type="match status" value="1"/>
</dbReference>
<keyword evidence="3" id="KW-1185">Reference proteome</keyword>
<dbReference type="InterPro" id="IPR035897">
    <property type="entry name" value="Toll_tir_struct_dom_sf"/>
</dbReference>
<sequence>MKGFRLELYCSYFDGDAVSLKKFEDHLASLKASGVIKTVNKGKITAGQMIGVRQKELLESADIVVCFISASFLSDSSCAEELHRAIELSSGGRKRVVPIILNPCDWRKFPVLGEYSPLPSTEKAISLWEEEDSAWLDVVQGISCVVDDIRNCFELREEYISSVSEIEFCSKNDQAVSIDDVFVFPNLFIQGDGVSEEISVKSIKDVLKYRKLIIEGDQQSGKTKFAVHMLLEMNKNSNPCLLIDFNLIQSRRPSEQVLRRAFDEQWTGDYSQWIEQEELTVIVDNLSGCEYSLNYISLLEGIFSRVVILCSADVYDSYFVDEEKLAEYHTGSIRPFTHVKQEKLIKKWICVQGAIGDTHALIDKLENNINSIILDNKVIPRYPFFILSILQTYESFMPQDTQITAYGHCYNALILARLIKSGVDNSDSNIGTCLNFCSRLAYEIYQNSGAGLSEDQYLVFIDHYKSKFIISDALINRIVNHFGLVKNNNGCGYHFIIEYSYFFFLGRFLSGTYSDNSKIVTGMIDSSYSRNNSLSIIFTIHHAHSQEIVDEILAHTMCAIDCVAPASLDESETALFNRVLNDIPSKLSSFNSVDDAREEQRSYRDAAEHGKADMEEELSEMESKPLVNEVFKCYKNMEILGQILKNKTGDLEIDAIYEIVEVICDASLRLSKMMLTDEDECEKFIRYLYRQYKLSDDYDPSKTEAQHLAEIKRIYVFRAFIWVMQNIERAVASINKKEIVDVVNRLAEDKQTPAYELIRYFFTLDTSEGFDERAKAEFNSIYEKYAKSKKGEIIPRVVSIRTQYYCRTHKIPESIEQSVYSTLGIKYEPKLKSLT</sequence>
<dbReference type="Gene3D" id="3.40.50.10140">
    <property type="entry name" value="Toll/interleukin-1 receptor homology (TIR) domain"/>
    <property type="match status" value="1"/>
</dbReference>
<reference evidence="2 3" key="1">
    <citation type="journal article" date="2022" name="IScience">
        <title>An ultrasensitive nanofiber-based assay for enzymatic hydrolysis and deep-sea microbial degradation of cellulose.</title>
        <authorList>
            <person name="Tsudome M."/>
            <person name="Tachioka M."/>
            <person name="Miyazaki M."/>
            <person name="Uchimura K."/>
            <person name="Tsuda M."/>
            <person name="Takaki Y."/>
            <person name="Deguchi S."/>
        </authorList>
    </citation>
    <scope>NUCLEOTIDE SEQUENCE [LARGE SCALE GENOMIC DNA]</scope>
    <source>
        <strain evidence="2 3">GE09</strain>
    </source>
</reference>
<feature type="domain" description="TIR" evidence="1">
    <location>
        <begin position="29"/>
        <end position="128"/>
    </location>
</feature>
<dbReference type="Proteomes" id="UP001320119">
    <property type="component" value="Chromosome"/>
</dbReference>
<evidence type="ECO:0000313" key="2">
    <source>
        <dbReference type="EMBL" id="BCD98858.1"/>
    </source>
</evidence>
<proteinExistence type="predicted"/>
<dbReference type="AlphaFoldDB" id="A0AAN1WJM8"/>
<dbReference type="InterPro" id="IPR000157">
    <property type="entry name" value="TIR_dom"/>
</dbReference>
<name>A0AAN1WJM8_9GAMM</name>